<dbReference type="RefSeq" id="WP_187818285.1">
    <property type="nucleotide sequence ID" value="NZ_JACTVJ010000021.1"/>
</dbReference>
<reference evidence="2 3" key="1">
    <citation type="submission" date="2020-08" db="EMBL/GenBank/DDBJ databases">
        <title>Genemic of Streptomyces polyaspartic.</title>
        <authorList>
            <person name="Liu W."/>
        </authorList>
    </citation>
    <scope>NUCLEOTIDE SEQUENCE [LARGE SCALE GENOMIC DNA]</scope>
    <source>
        <strain evidence="2 3">TRM66268-LWL</strain>
    </source>
</reference>
<evidence type="ECO:0000313" key="3">
    <source>
        <dbReference type="Proteomes" id="UP000642284"/>
    </source>
</evidence>
<feature type="region of interest" description="Disordered" evidence="1">
    <location>
        <begin position="44"/>
        <end position="68"/>
    </location>
</feature>
<comment type="caution">
    <text evidence="2">The sequence shown here is derived from an EMBL/GenBank/DDBJ whole genome shotgun (WGS) entry which is preliminary data.</text>
</comment>
<gene>
    <name evidence="2" type="ORF">H9Y04_35470</name>
</gene>
<protein>
    <submittedName>
        <fullName evidence="2">Uncharacterized protein</fullName>
    </submittedName>
</protein>
<dbReference type="EMBL" id="JACTVJ010000021">
    <property type="protein sequence ID" value="MBC9717845.1"/>
    <property type="molecule type" value="Genomic_DNA"/>
</dbReference>
<proteinExistence type="predicted"/>
<organism evidence="2 3">
    <name type="scientific">Streptomyces polyasparticus</name>
    <dbReference type="NCBI Taxonomy" id="2767826"/>
    <lineage>
        <taxon>Bacteria</taxon>
        <taxon>Bacillati</taxon>
        <taxon>Actinomycetota</taxon>
        <taxon>Actinomycetes</taxon>
        <taxon>Kitasatosporales</taxon>
        <taxon>Streptomycetaceae</taxon>
        <taxon>Streptomyces</taxon>
    </lineage>
</organism>
<sequence length="68" mass="7154">MASSSPKAPTPPRCLAAAVFVIDPATQQPLLLAPGAEVSNPDIIKQITHPDAWQPETSPPRRTKSAPS</sequence>
<evidence type="ECO:0000256" key="1">
    <source>
        <dbReference type="SAM" id="MobiDB-lite"/>
    </source>
</evidence>
<evidence type="ECO:0000313" key="2">
    <source>
        <dbReference type="EMBL" id="MBC9717845.1"/>
    </source>
</evidence>
<name>A0ABR7SQS2_9ACTN</name>
<keyword evidence="3" id="KW-1185">Reference proteome</keyword>
<dbReference type="Proteomes" id="UP000642284">
    <property type="component" value="Unassembled WGS sequence"/>
</dbReference>
<accession>A0ABR7SQS2</accession>